<evidence type="ECO:0000256" key="1">
    <source>
        <dbReference type="ARBA" id="ARBA00005417"/>
    </source>
</evidence>
<dbReference type="InterPro" id="IPR027417">
    <property type="entry name" value="P-loop_NTPase"/>
</dbReference>
<accession>A0ABT0D3T8</accession>
<dbReference type="InterPro" id="IPR005666">
    <property type="entry name" value="Sulph_transpt1"/>
</dbReference>
<evidence type="ECO:0000256" key="2">
    <source>
        <dbReference type="ARBA" id="ARBA00022448"/>
    </source>
</evidence>
<keyword evidence="6" id="KW-0764">Sulfate transport</keyword>
<dbReference type="NCBIfam" id="TIGR00968">
    <property type="entry name" value="3a0106s01"/>
    <property type="match status" value="1"/>
</dbReference>
<protein>
    <submittedName>
        <fullName evidence="8">Sulfate/molybdate ABC transporter ATP-binding protein</fullName>
    </submittedName>
</protein>
<gene>
    <name evidence="8" type="ORF">MKJ03_17190</name>
</gene>
<evidence type="ECO:0000313" key="8">
    <source>
        <dbReference type="EMBL" id="MCJ8240069.1"/>
    </source>
</evidence>
<evidence type="ECO:0000256" key="6">
    <source>
        <dbReference type="ARBA" id="ARBA00023032"/>
    </source>
</evidence>
<dbReference type="Pfam" id="PF00005">
    <property type="entry name" value="ABC_tran"/>
    <property type="match status" value="1"/>
</dbReference>
<feature type="domain" description="ABC transporter" evidence="7">
    <location>
        <begin position="3"/>
        <end position="235"/>
    </location>
</feature>
<comment type="similarity">
    <text evidence="1">Belongs to the ABC transporter superfamily.</text>
</comment>
<evidence type="ECO:0000259" key="7">
    <source>
        <dbReference type="PROSITE" id="PS50893"/>
    </source>
</evidence>
<dbReference type="Proteomes" id="UP001522662">
    <property type="component" value="Unassembled WGS sequence"/>
</dbReference>
<name>A0ABT0D3T8_9HYPH</name>
<dbReference type="InterPro" id="IPR003593">
    <property type="entry name" value="AAA+_ATPase"/>
</dbReference>
<keyword evidence="2" id="KW-0813">Transport</keyword>
<dbReference type="PANTHER" id="PTHR42781:SF4">
    <property type="entry name" value="SPERMIDINE_PUTRESCINE IMPORT ATP-BINDING PROTEIN POTA"/>
    <property type="match status" value="1"/>
</dbReference>
<dbReference type="InterPro" id="IPR017871">
    <property type="entry name" value="ABC_transporter-like_CS"/>
</dbReference>
<keyword evidence="4 8" id="KW-0067">ATP-binding</keyword>
<evidence type="ECO:0000256" key="5">
    <source>
        <dbReference type="ARBA" id="ARBA00022967"/>
    </source>
</evidence>
<dbReference type="PROSITE" id="PS50893">
    <property type="entry name" value="ABC_TRANSPORTER_2"/>
    <property type="match status" value="1"/>
</dbReference>
<proteinExistence type="inferred from homology"/>
<reference evidence="8 9" key="1">
    <citation type="submission" date="2022-03" db="EMBL/GenBank/DDBJ databases">
        <title>Rhizobium SSM4.3 sp. nov., isolated from Sediment (Gouqi Island).</title>
        <authorList>
            <person name="Chen G."/>
        </authorList>
    </citation>
    <scope>NUCLEOTIDE SEQUENCE [LARGE SCALE GENOMIC DNA]</scope>
    <source>
        <strain evidence="8 9">SSM4.3</strain>
    </source>
</reference>
<dbReference type="InterPro" id="IPR003439">
    <property type="entry name" value="ABC_transporter-like_ATP-bd"/>
</dbReference>
<dbReference type="SMART" id="SM00382">
    <property type="entry name" value="AAA"/>
    <property type="match status" value="1"/>
</dbReference>
<organism evidence="8 9">
    <name type="scientific">Peteryoungia algae</name>
    <dbReference type="NCBI Taxonomy" id="2919917"/>
    <lineage>
        <taxon>Bacteria</taxon>
        <taxon>Pseudomonadati</taxon>
        <taxon>Pseudomonadota</taxon>
        <taxon>Alphaproteobacteria</taxon>
        <taxon>Hyphomicrobiales</taxon>
        <taxon>Rhizobiaceae</taxon>
        <taxon>Peteryoungia</taxon>
    </lineage>
</organism>
<keyword evidence="3" id="KW-0547">Nucleotide-binding</keyword>
<evidence type="ECO:0000256" key="3">
    <source>
        <dbReference type="ARBA" id="ARBA00022741"/>
    </source>
</evidence>
<evidence type="ECO:0000313" key="9">
    <source>
        <dbReference type="Proteomes" id="UP001522662"/>
    </source>
</evidence>
<keyword evidence="5" id="KW-1278">Translocase</keyword>
<dbReference type="EMBL" id="JALAYX010000004">
    <property type="protein sequence ID" value="MCJ8240069.1"/>
    <property type="molecule type" value="Genomic_DNA"/>
</dbReference>
<dbReference type="Gene3D" id="3.40.50.300">
    <property type="entry name" value="P-loop containing nucleotide triphosphate hydrolases"/>
    <property type="match status" value="1"/>
</dbReference>
<dbReference type="GO" id="GO:0005524">
    <property type="term" value="F:ATP binding"/>
    <property type="evidence" value="ECO:0007669"/>
    <property type="project" value="UniProtKB-KW"/>
</dbReference>
<sequence length="340" mass="37127">MNIRLDTVVKTFETFRAVHGVSLDIKSGELVALLGPSGSGKTTILRMVAGLEFADGGQIHFGEENATDIPVRDRGVGFVFQHYALFPHMTVAENIAFGMKVSKVKRSTADIDKRVDELLALVQLAGLGERFPGQISGGQRQRVALARALAVDPRVLLLDEPFGALDANVRRDLRRWLRSIHDELGITTLFVTHDQEEALDLADRVVILDKGKIVQQGTPEEVCRQPANAFVMRFLGDTNALKATVAAGKAKVDAMVYAADGLHDGPAELLFRPTDVEWSNDPSKGVGATILRVLDRPGSKRVLSRTTDGTVIEFDVAPEFSATMGQSGFIEILRPRLFQD</sequence>
<evidence type="ECO:0000256" key="4">
    <source>
        <dbReference type="ARBA" id="ARBA00022840"/>
    </source>
</evidence>
<dbReference type="RefSeq" id="WP_245137448.1">
    <property type="nucleotide sequence ID" value="NZ_CP128477.1"/>
</dbReference>
<dbReference type="PROSITE" id="PS00211">
    <property type="entry name" value="ABC_TRANSPORTER_1"/>
    <property type="match status" value="1"/>
</dbReference>
<dbReference type="PANTHER" id="PTHR42781">
    <property type="entry name" value="SPERMIDINE/PUTRESCINE IMPORT ATP-BINDING PROTEIN POTA"/>
    <property type="match status" value="1"/>
</dbReference>
<keyword evidence="9" id="KW-1185">Reference proteome</keyword>
<dbReference type="InterPro" id="IPR050093">
    <property type="entry name" value="ABC_SmlMolc_Importer"/>
</dbReference>
<dbReference type="SUPFAM" id="SSF52540">
    <property type="entry name" value="P-loop containing nucleoside triphosphate hydrolases"/>
    <property type="match status" value="1"/>
</dbReference>
<comment type="caution">
    <text evidence="8">The sequence shown here is derived from an EMBL/GenBank/DDBJ whole genome shotgun (WGS) entry which is preliminary data.</text>
</comment>